<evidence type="ECO:0000313" key="2">
    <source>
        <dbReference type="Proteomes" id="UP000765509"/>
    </source>
</evidence>
<dbReference type="OrthoDB" id="431929at2759"/>
<dbReference type="PANTHER" id="PTHR14677">
    <property type="entry name" value="ARSENITE INDUCUBLE RNA ASSOCIATED PROTEIN AIP-1-RELATED"/>
    <property type="match status" value="1"/>
</dbReference>
<proteinExistence type="predicted"/>
<dbReference type="PANTHER" id="PTHR14677:SF40">
    <property type="entry name" value="CDC48-ASSOCIATED UBIQUITIN-LIKE_ZINC FINGER PROTEIN 1"/>
    <property type="match status" value="1"/>
</dbReference>
<dbReference type="SUPFAM" id="SSF118310">
    <property type="entry name" value="AN1-like Zinc finger"/>
    <property type="match status" value="1"/>
</dbReference>
<comment type="caution">
    <text evidence="1">The sequence shown here is derived from an EMBL/GenBank/DDBJ whole genome shotgun (WGS) entry which is preliminary data.</text>
</comment>
<protein>
    <recommendedName>
        <fullName evidence="3">AN1-type domain-containing protein</fullName>
    </recommendedName>
</protein>
<name>A0A9Q3BBJ3_9BASI</name>
<dbReference type="EMBL" id="AVOT02000314">
    <property type="protein sequence ID" value="MBW0462258.1"/>
    <property type="molecule type" value="Genomic_DNA"/>
</dbReference>
<sequence length="329" mass="36741">MALKWHLQCFEPVCYPLNICGVSDFISPYPNDLLVTIGYWIWLLLLTPSAQPVCSAQPILNLDLRWTSTMAALNEADASAPHDAFDAGKHCAKADCHSLDFLPLTCPHCQLAFCGPHAPTFYHDCHVFQEKSTASSSLPAGSNIDAVKKLVSAHTPAPSIRQDNDRKAQARQILASRFPSSKERQSVRPAKELSPQIKLILLKRKAISGDPRKKEGDVTLNFRWYGTFQCDISVSNVRCCDVGQRFKSLTEPKAVWFSKKTVTGKVFDLTIEMFKTELISKSSSLSPSDLQLMVLRPESQFPVILTEDCSKDWGEVVKDGEEVWLTQKL</sequence>
<reference evidence="1" key="1">
    <citation type="submission" date="2021-03" db="EMBL/GenBank/DDBJ databases">
        <title>Draft genome sequence of rust myrtle Austropuccinia psidii MF-1, a brazilian biotype.</title>
        <authorList>
            <person name="Quecine M.C."/>
            <person name="Pachon D.M.R."/>
            <person name="Bonatelli M.L."/>
            <person name="Correr F.H."/>
            <person name="Franceschini L.M."/>
            <person name="Leite T.F."/>
            <person name="Margarido G.R.A."/>
            <person name="Almeida C.A."/>
            <person name="Ferrarezi J.A."/>
            <person name="Labate C.A."/>
        </authorList>
    </citation>
    <scope>NUCLEOTIDE SEQUENCE</scope>
    <source>
        <strain evidence="1">MF-1</strain>
    </source>
</reference>
<dbReference type="GO" id="GO:0005737">
    <property type="term" value="C:cytoplasm"/>
    <property type="evidence" value="ECO:0007669"/>
    <property type="project" value="TreeGrafter"/>
</dbReference>
<dbReference type="AlphaFoldDB" id="A0A9Q3BBJ3"/>
<dbReference type="Gene3D" id="4.10.1110.10">
    <property type="entry name" value="AN1-like Zinc finger"/>
    <property type="match status" value="1"/>
</dbReference>
<accession>A0A9Q3BBJ3</accession>
<gene>
    <name evidence="1" type="ORF">O181_001973</name>
</gene>
<evidence type="ECO:0008006" key="3">
    <source>
        <dbReference type="Google" id="ProtNLM"/>
    </source>
</evidence>
<dbReference type="InterPro" id="IPR035896">
    <property type="entry name" value="AN1-like_Znf"/>
</dbReference>
<organism evidence="1 2">
    <name type="scientific">Austropuccinia psidii MF-1</name>
    <dbReference type="NCBI Taxonomy" id="1389203"/>
    <lineage>
        <taxon>Eukaryota</taxon>
        <taxon>Fungi</taxon>
        <taxon>Dikarya</taxon>
        <taxon>Basidiomycota</taxon>
        <taxon>Pucciniomycotina</taxon>
        <taxon>Pucciniomycetes</taxon>
        <taxon>Pucciniales</taxon>
        <taxon>Sphaerophragmiaceae</taxon>
        <taxon>Austropuccinia</taxon>
    </lineage>
</organism>
<dbReference type="Proteomes" id="UP000765509">
    <property type="component" value="Unassembled WGS sequence"/>
</dbReference>
<evidence type="ECO:0000313" key="1">
    <source>
        <dbReference type="EMBL" id="MBW0462258.1"/>
    </source>
</evidence>
<keyword evidence="2" id="KW-1185">Reference proteome</keyword>